<dbReference type="AlphaFoldDB" id="A0A6H9V5I0"/>
<dbReference type="Gene3D" id="1.10.150.900">
    <property type="match status" value="1"/>
</dbReference>
<dbReference type="PANTHER" id="PTHR43808:SF8">
    <property type="entry name" value="PEPTIDASE M20 DIMERISATION DOMAIN-CONTAINING PROTEIN"/>
    <property type="match status" value="1"/>
</dbReference>
<dbReference type="Gene3D" id="3.40.630.10">
    <property type="entry name" value="Zn peptidases"/>
    <property type="match status" value="1"/>
</dbReference>
<keyword evidence="3" id="KW-0479">Metal-binding</keyword>
<keyword evidence="5" id="KW-0862">Zinc</keyword>
<dbReference type="InterPro" id="IPR011650">
    <property type="entry name" value="Peptidase_M20_dimer"/>
</dbReference>
<evidence type="ECO:0000256" key="1">
    <source>
        <dbReference type="ARBA" id="ARBA00001947"/>
    </source>
</evidence>
<evidence type="ECO:0000313" key="7">
    <source>
        <dbReference type="EMBL" id="KAB1150566.1"/>
    </source>
</evidence>
<dbReference type="Proteomes" id="UP000442707">
    <property type="component" value="Unassembled WGS sequence"/>
</dbReference>
<dbReference type="InterPro" id="IPR001261">
    <property type="entry name" value="ArgE/DapE_CS"/>
</dbReference>
<dbReference type="EMBL" id="VZRB01000001">
    <property type="protein sequence ID" value="KAB1150566.1"/>
    <property type="molecule type" value="Genomic_DNA"/>
</dbReference>
<dbReference type="PANTHER" id="PTHR43808">
    <property type="entry name" value="ACETYLORNITHINE DEACETYLASE"/>
    <property type="match status" value="1"/>
</dbReference>
<dbReference type="NCBIfam" id="NF005913">
    <property type="entry name" value="PRK07906.1"/>
    <property type="match status" value="1"/>
</dbReference>
<dbReference type="Pfam" id="PF01546">
    <property type="entry name" value="Peptidase_M20"/>
    <property type="match status" value="1"/>
</dbReference>
<protein>
    <submittedName>
        <fullName evidence="7">M20/M25/M40 family metallo-hydrolase</fullName>
    </submittedName>
</protein>
<dbReference type="InterPro" id="IPR002933">
    <property type="entry name" value="Peptidase_M20"/>
</dbReference>
<proteinExistence type="inferred from homology"/>
<evidence type="ECO:0000256" key="3">
    <source>
        <dbReference type="ARBA" id="ARBA00022723"/>
    </source>
</evidence>
<evidence type="ECO:0000256" key="4">
    <source>
        <dbReference type="ARBA" id="ARBA00022801"/>
    </source>
</evidence>
<dbReference type="PIRSF" id="PIRSF036696">
    <property type="entry name" value="ACY-1"/>
    <property type="match status" value="1"/>
</dbReference>
<name>A0A6H9V5I0_9ACTN</name>
<dbReference type="Gene3D" id="3.30.70.360">
    <property type="match status" value="1"/>
</dbReference>
<accession>A0A6H9V5I0</accession>
<dbReference type="SUPFAM" id="SSF53187">
    <property type="entry name" value="Zn-dependent exopeptidases"/>
    <property type="match status" value="1"/>
</dbReference>
<dbReference type="InterPro" id="IPR036264">
    <property type="entry name" value="Bact_exopeptidase_dim_dom"/>
</dbReference>
<dbReference type="FunFam" id="3.40.630.10:FF:000023">
    <property type="entry name" value="M20/M25/M40 family metallo-hydrolase"/>
    <property type="match status" value="1"/>
</dbReference>
<dbReference type="SUPFAM" id="SSF55031">
    <property type="entry name" value="Bacterial exopeptidase dimerisation domain"/>
    <property type="match status" value="1"/>
</dbReference>
<dbReference type="CDD" id="cd05675">
    <property type="entry name" value="M20_yscS_like"/>
    <property type="match status" value="1"/>
</dbReference>
<comment type="caution">
    <text evidence="7">The sequence shown here is derived from an EMBL/GenBank/DDBJ whole genome shotgun (WGS) entry which is preliminary data.</text>
</comment>
<comment type="cofactor">
    <cofactor evidence="1">
        <name>Zn(2+)</name>
        <dbReference type="ChEBI" id="CHEBI:29105"/>
    </cofactor>
</comment>
<dbReference type="GO" id="GO:0016787">
    <property type="term" value="F:hydrolase activity"/>
    <property type="evidence" value="ECO:0007669"/>
    <property type="project" value="UniProtKB-KW"/>
</dbReference>
<dbReference type="FunFam" id="1.10.150.900:FF:000002">
    <property type="entry name" value="M20/M25/M40 family peptidase"/>
    <property type="match status" value="1"/>
</dbReference>
<evidence type="ECO:0000256" key="2">
    <source>
        <dbReference type="ARBA" id="ARBA00006247"/>
    </source>
</evidence>
<evidence type="ECO:0000256" key="5">
    <source>
        <dbReference type="ARBA" id="ARBA00022833"/>
    </source>
</evidence>
<organism evidence="7 8">
    <name type="scientific">Streptomyces luteolifulvus</name>
    <dbReference type="NCBI Taxonomy" id="2615112"/>
    <lineage>
        <taxon>Bacteria</taxon>
        <taxon>Bacillati</taxon>
        <taxon>Actinomycetota</taxon>
        <taxon>Actinomycetes</taxon>
        <taxon>Kitasatosporales</taxon>
        <taxon>Streptomycetaceae</taxon>
        <taxon>Streptomyces</taxon>
    </lineage>
</organism>
<comment type="similarity">
    <text evidence="2">Belongs to the peptidase M20A family.</text>
</comment>
<feature type="domain" description="Peptidase M20 dimerisation" evidence="6">
    <location>
        <begin position="201"/>
        <end position="334"/>
    </location>
</feature>
<sequence>MSDTDTAQGVTGQDEVVDLCRELIRIDTSNYGDHSGPGERQAAEYVAEKLAEVGLEPQIFESHRGRASTVARIEGEDPSRPALLIHGHTDVVPANAADWTHDPFSGEIADGCVWGRGAVDMKDMDAMTLAVVRDRLRSGRRPPRDIVLAFLADEEAGGTYGARFLVDKHPGLFDGVTEAISEVGGFSFTVNEQRRLYLIQTAEKGMHWMKLTVAGTAGHGSMIHRDNAITELSEAVARLGRHTFPVRVTRTTRAFLDELGDALGTELDPENMEGTLAKLGGIAKLIGATLSNTANPTQLNAGYKVNVIPGEATAHVDGRFLPGFEEEFLADIDRILGPDVRREDVHADKALETSFDGTLVAAMQSALLAEDPAAKAIPYMLSGGTDAKSFDDLGIRGFGFAPLKLPPELDFAGMFHGVDERVPVDALQFGVRVLDRFIDAS</sequence>
<keyword evidence="4 7" id="KW-0378">Hydrolase</keyword>
<dbReference type="RefSeq" id="WP_150943342.1">
    <property type="nucleotide sequence ID" value="NZ_VZRB01000001.1"/>
</dbReference>
<gene>
    <name evidence="7" type="ORF">F7R91_00785</name>
</gene>
<reference evidence="7 8" key="1">
    <citation type="submission" date="2019-09" db="EMBL/GenBank/DDBJ databases">
        <title>Screening of Novel Bioactive Compounds from Soil-Associated.</title>
        <authorList>
            <person name="Zhao S."/>
        </authorList>
    </citation>
    <scope>NUCLEOTIDE SEQUENCE [LARGE SCALE GENOMIC DNA]</scope>
    <source>
        <strain evidence="7 8">HIT-DPA4</strain>
    </source>
</reference>
<keyword evidence="8" id="KW-1185">Reference proteome</keyword>
<dbReference type="InterPro" id="IPR050072">
    <property type="entry name" value="Peptidase_M20A"/>
</dbReference>
<evidence type="ECO:0000313" key="8">
    <source>
        <dbReference type="Proteomes" id="UP000442707"/>
    </source>
</evidence>
<evidence type="ECO:0000259" key="6">
    <source>
        <dbReference type="Pfam" id="PF07687"/>
    </source>
</evidence>
<dbReference type="GO" id="GO:0046872">
    <property type="term" value="F:metal ion binding"/>
    <property type="evidence" value="ECO:0007669"/>
    <property type="project" value="UniProtKB-KW"/>
</dbReference>
<dbReference type="Pfam" id="PF07687">
    <property type="entry name" value="M20_dimer"/>
    <property type="match status" value="1"/>
</dbReference>
<dbReference type="PROSITE" id="PS00758">
    <property type="entry name" value="ARGE_DAPE_CPG2_1"/>
    <property type="match status" value="1"/>
</dbReference>